<reference evidence="9 10" key="1">
    <citation type="submission" date="2020-08" db="EMBL/GenBank/DDBJ databases">
        <title>Genomic Encyclopedia of Type Strains, Phase III (KMG-III): the genomes of soil and plant-associated and newly described type strains.</title>
        <authorList>
            <person name="Whitman W."/>
        </authorList>
    </citation>
    <scope>NUCLEOTIDE SEQUENCE [LARGE SCALE GENOMIC DNA]</scope>
    <source>
        <strain evidence="9 10">CECT 5862</strain>
    </source>
</reference>
<feature type="transmembrane region" description="Helical" evidence="7">
    <location>
        <begin position="271"/>
        <end position="291"/>
    </location>
</feature>
<protein>
    <submittedName>
        <fullName evidence="9">sn-glycerol 3-phosphate transport system permease protein</fullName>
    </submittedName>
</protein>
<name>A0A7W5B0J9_9BACL</name>
<keyword evidence="5 7" id="KW-1133">Transmembrane helix</keyword>
<evidence type="ECO:0000313" key="10">
    <source>
        <dbReference type="Proteomes" id="UP000570361"/>
    </source>
</evidence>
<evidence type="ECO:0000256" key="4">
    <source>
        <dbReference type="ARBA" id="ARBA00022692"/>
    </source>
</evidence>
<feature type="transmembrane region" description="Helical" evidence="7">
    <location>
        <begin position="171"/>
        <end position="191"/>
    </location>
</feature>
<gene>
    <name evidence="9" type="ORF">FHS18_003539</name>
</gene>
<dbReference type="InterPro" id="IPR000515">
    <property type="entry name" value="MetI-like"/>
</dbReference>
<evidence type="ECO:0000256" key="6">
    <source>
        <dbReference type="ARBA" id="ARBA00023136"/>
    </source>
</evidence>
<dbReference type="Pfam" id="PF00528">
    <property type="entry name" value="BPD_transp_1"/>
    <property type="match status" value="1"/>
</dbReference>
<evidence type="ECO:0000256" key="5">
    <source>
        <dbReference type="ARBA" id="ARBA00022989"/>
    </source>
</evidence>
<dbReference type="EMBL" id="JACHXK010000007">
    <property type="protein sequence ID" value="MBB3111471.1"/>
    <property type="molecule type" value="Genomic_DNA"/>
</dbReference>
<keyword evidence="4 7" id="KW-0812">Transmembrane</keyword>
<evidence type="ECO:0000256" key="1">
    <source>
        <dbReference type="ARBA" id="ARBA00004651"/>
    </source>
</evidence>
<dbReference type="PANTHER" id="PTHR43744">
    <property type="entry name" value="ABC TRANSPORTER PERMEASE PROTEIN MG189-RELATED-RELATED"/>
    <property type="match status" value="1"/>
</dbReference>
<proteinExistence type="inferred from homology"/>
<dbReference type="Proteomes" id="UP000570361">
    <property type="component" value="Unassembled WGS sequence"/>
</dbReference>
<feature type="transmembrane region" description="Helical" evidence="7">
    <location>
        <begin position="101"/>
        <end position="125"/>
    </location>
</feature>
<evidence type="ECO:0000256" key="7">
    <source>
        <dbReference type="RuleBase" id="RU363032"/>
    </source>
</evidence>
<evidence type="ECO:0000313" key="9">
    <source>
        <dbReference type="EMBL" id="MBB3111471.1"/>
    </source>
</evidence>
<feature type="transmembrane region" description="Helical" evidence="7">
    <location>
        <begin position="137"/>
        <end position="159"/>
    </location>
</feature>
<comment type="subcellular location">
    <subcellularLocation>
        <location evidence="1 7">Cell membrane</location>
        <topology evidence="1 7">Multi-pass membrane protein</topology>
    </subcellularLocation>
</comment>
<dbReference type="CDD" id="cd06261">
    <property type="entry name" value="TM_PBP2"/>
    <property type="match status" value="1"/>
</dbReference>
<feature type="transmembrane region" description="Helical" evidence="7">
    <location>
        <begin position="41"/>
        <end position="62"/>
    </location>
</feature>
<keyword evidence="3" id="KW-1003">Cell membrane</keyword>
<dbReference type="Gene3D" id="1.10.3720.10">
    <property type="entry name" value="MetI-like"/>
    <property type="match status" value="1"/>
</dbReference>
<keyword evidence="2 7" id="KW-0813">Transport</keyword>
<evidence type="ECO:0000256" key="2">
    <source>
        <dbReference type="ARBA" id="ARBA00022448"/>
    </source>
</evidence>
<organism evidence="9 10">
    <name type="scientific">Paenibacillus phyllosphaerae</name>
    <dbReference type="NCBI Taxonomy" id="274593"/>
    <lineage>
        <taxon>Bacteria</taxon>
        <taxon>Bacillati</taxon>
        <taxon>Bacillota</taxon>
        <taxon>Bacilli</taxon>
        <taxon>Bacillales</taxon>
        <taxon>Paenibacillaceae</taxon>
        <taxon>Paenibacillus</taxon>
    </lineage>
</organism>
<dbReference type="InterPro" id="IPR035906">
    <property type="entry name" value="MetI-like_sf"/>
</dbReference>
<comment type="caution">
    <text evidence="9">The sequence shown here is derived from an EMBL/GenBank/DDBJ whole genome shotgun (WGS) entry which is preliminary data.</text>
</comment>
<dbReference type="GO" id="GO:0055085">
    <property type="term" value="P:transmembrane transport"/>
    <property type="evidence" value="ECO:0007669"/>
    <property type="project" value="InterPro"/>
</dbReference>
<feature type="transmembrane region" description="Helical" evidence="7">
    <location>
        <begin position="212"/>
        <end position="237"/>
    </location>
</feature>
<comment type="similarity">
    <text evidence="7">Belongs to the binding-protein-dependent transport system permease family.</text>
</comment>
<sequence length="306" mass="34387">MKATKSGLLVETGDAALTRGMEGSRGNRISLIRAGRAALRVLNWLCMLLLVLVFALPFGWMISTSLKTMPETMIFPPEWIPKQPVWQNYADAWNTGPFLRYFMNSVIIAIGILICQALTIIPAAYAFARYQFIGSKLLFSVVMVTLMIPAQLIFLPVYLELSALKLLNTHLGLILPFASSAFGIFLLRQGFMQVPEELIEAARLDQAKEWKIIAKLMVPMVKPVLITFALFSFIAHWNDYFWPLVMTTNETARTLPLGIAKIREVEGVATWNTLMAGNLILVAPILVVFFFSQRHIIRAFVYSGVK</sequence>
<keyword evidence="6 7" id="KW-0472">Membrane</keyword>
<dbReference type="SUPFAM" id="SSF161098">
    <property type="entry name" value="MetI-like"/>
    <property type="match status" value="1"/>
</dbReference>
<dbReference type="PANTHER" id="PTHR43744:SF3">
    <property type="entry name" value="LACTOSE TRANSPORT SYSTEM PERMEASE PROTEIN LACG"/>
    <property type="match status" value="1"/>
</dbReference>
<keyword evidence="10" id="KW-1185">Reference proteome</keyword>
<dbReference type="AlphaFoldDB" id="A0A7W5B0J9"/>
<dbReference type="GO" id="GO:0005886">
    <property type="term" value="C:plasma membrane"/>
    <property type="evidence" value="ECO:0007669"/>
    <property type="project" value="UniProtKB-SubCell"/>
</dbReference>
<evidence type="ECO:0000259" key="8">
    <source>
        <dbReference type="PROSITE" id="PS50928"/>
    </source>
</evidence>
<accession>A0A7W5B0J9</accession>
<evidence type="ECO:0000256" key="3">
    <source>
        <dbReference type="ARBA" id="ARBA00022475"/>
    </source>
</evidence>
<feature type="domain" description="ABC transmembrane type-1" evidence="8">
    <location>
        <begin position="102"/>
        <end position="292"/>
    </location>
</feature>
<dbReference type="PROSITE" id="PS50928">
    <property type="entry name" value="ABC_TM1"/>
    <property type="match status" value="1"/>
</dbReference>